<dbReference type="PANTHER" id="PTHR13794:SF58">
    <property type="entry name" value="MITOCHONDRIAL ENOLASE SUPERFAMILY MEMBER 1"/>
    <property type="match status" value="1"/>
</dbReference>
<comment type="caution">
    <text evidence="5">The sequence shown here is derived from an EMBL/GenBank/DDBJ whole genome shotgun (WGS) entry which is preliminary data.</text>
</comment>
<dbReference type="SFLD" id="SFLDS00001">
    <property type="entry name" value="Enolase"/>
    <property type="match status" value="1"/>
</dbReference>
<dbReference type="InterPro" id="IPR013341">
    <property type="entry name" value="Mandelate_racemase_N_dom"/>
</dbReference>
<keyword evidence="6" id="KW-1185">Reference proteome</keyword>
<dbReference type="SUPFAM" id="SSF51604">
    <property type="entry name" value="Enolase C-terminal domain-like"/>
    <property type="match status" value="1"/>
</dbReference>
<sequence>MIVVRVHCGDQVGTGWTYGAAACRALVEDVLAPLVKDRDALDVVGAYDAMCRGDRNLGRLSIATCAISAALWDSKARLLDLRLARLLAMVTDEVPIYGSGGFTSYDDTQLTSQFDHWVHGQGIPRVKIKVAESWGEHVGRDLTRTAHASKVVGDDTELYVDASGGYTRKQAIRVAHEAADCDVRWFEEPVSSDDLAGLHEIRDAVAADVAAGEYGYDLPYFARMVQAGAVDCLQADLSRCGGITEWQRVAAVAAANNLQISGHGAPNLHLDAAAATPNLRHLEWLHDHVRIETMLFDGATAALPGGLLRPDLSRSEHGLDFCDEAASPYRIG</sequence>
<reference evidence="5 6" key="1">
    <citation type="submission" date="2018-03" db="EMBL/GenBank/DDBJ databases">
        <title>Genomic Encyclopedia of Archaeal and Bacterial Type Strains, Phase II (KMG-II): from individual species to whole genera.</title>
        <authorList>
            <person name="Goeker M."/>
        </authorList>
    </citation>
    <scope>NUCLEOTIDE SEQUENCE [LARGE SCALE GENOMIC DNA]</scope>
    <source>
        <strain evidence="5 6">DSM 45348</strain>
    </source>
</reference>
<dbReference type="OrthoDB" id="9796450at2"/>
<gene>
    <name evidence="5" type="ORF">CLV70_1489</name>
</gene>
<evidence type="ECO:0000259" key="4">
    <source>
        <dbReference type="SMART" id="SM00922"/>
    </source>
</evidence>
<accession>A0A2T0R9E0</accession>
<dbReference type="InterPro" id="IPR046945">
    <property type="entry name" value="RHMD-like"/>
</dbReference>
<name>A0A2T0R9E0_9ACTN</name>
<dbReference type="InterPro" id="IPR036849">
    <property type="entry name" value="Enolase-like_C_sf"/>
</dbReference>
<dbReference type="GO" id="GO:0016052">
    <property type="term" value="P:carbohydrate catabolic process"/>
    <property type="evidence" value="ECO:0007669"/>
    <property type="project" value="TreeGrafter"/>
</dbReference>
<feature type="domain" description="Mandelate racemase/muconate lactonizing enzyme C-terminal" evidence="4">
    <location>
        <begin position="107"/>
        <end position="208"/>
    </location>
</feature>
<evidence type="ECO:0000313" key="6">
    <source>
        <dbReference type="Proteomes" id="UP000239209"/>
    </source>
</evidence>
<dbReference type="Pfam" id="PF13378">
    <property type="entry name" value="MR_MLE_C"/>
    <property type="match status" value="1"/>
</dbReference>
<dbReference type="Gene3D" id="3.20.20.120">
    <property type="entry name" value="Enolase-like C-terminal domain"/>
    <property type="match status" value="1"/>
</dbReference>
<dbReference type="GO" id="GO:0000287">
    <property type="term" value="F:magnesium ion binding"/>
    <property type="evidence" value="ECO:0007669"/>
    <property type="project" value="TreeGrafter"/>
</dbReference>
<keyword evidence="2" id="KW-0479">Metal-binding</keyword>
<dbReference type="Gene3D" id="3.30.390.10">
    <property type="entry name" value="Enolase-like, N-terminal domain"/>
    <property type="match status" value="1"/>
</dbReference>
<protein>
    <submittedName>
        <fullName evidence="5">L-alanine-DL-glutamate epimerase-like enolase superfamily enzyme</fullName>
    </submittedName>
</protein>
<proteinExistence type="predicted"/>
<dbReference type="SUPFAM" id="SSF54826">
    <property type="entry name" value="Enolase N-terminal domain-like"/>
    <property type="match status" value="1"/>
</dbReference>
<dbReference type="PROSITE" id="PS51257">
    <property type="entry name" value="PROKAR_LIPOPROTEIN"/>
    <property type="match status" value="1"/>
</dbReference>
<dbReference type="PANTHER" id="PTHR13794">
    <property type="entry name" value="ENOLASE SUPERFAMILY, MANDELATE RACEMASE"/>
    <property type="match status" value="1"/>
</dbReference>
<comment type="cofactor">
    <cofactor evidence="1">
        <name>Mg(2+)</name>
        <dbReference type="ChEBI" id="CHEBI:18420"/>
    </cofactor>
</comment>
<dbReference type="EMBL" id="PVZG01000048">
    <property type="protein sequence ID" value="PRY17741.1"/>
    <property type="molecule type" value="Genomic_DNA"/>
</dbReference>
<dbReference type="Pfam" id="PF02746">
    <property type="entry name" value="MR_MLE_N"/>
    <property type="match status" value="1"/>
</dbReference>
<evidence type="ECO:0000256" key="1">
    <source>
        <dbReference type="ARBA" id="ARBA00001946"/>
    </source>
</evidence>
<dbReference type="AlphaFoldDB" id="A0A2T0R9E0"/>
<dbReference type="SMART" id="SM00922">
    <property type="entry name" value="MR_MLE"/>
    <property type="match status" value="1"/>
</dbReference>
<dbReference type="InterPro" id="IPR029017">
    <property type="entry name" value="Enolase-like_N"/>
</dbReference>
<evidence type="ECO:0000256" key="2">
    <source>
        <dbReference type="ARBA" id="ARBA00022723"/>
    </source>
</evidence>
<evidence type="ECO:0000256" key="3">
    <source>
        <dbReference type="ARBA" id="ARBA00022842"/>
    </source>
</evidence>
<dbReference type="Proteomes" id="UP000239209">
    <property type="component" value="Unassembled WGS sequence"/>
</dbReference>
<dbReference type="GO" id="GO:0016836">
    <property type="term" value="F:hydro-lyase activity"/>
    <property type="evidence" value="ECO:0007669"/>
    <property type="project" value="TreeGrafter"/>
</dbReference>
<evidence type="ECO:0000313" key="5">
    <source>
        <dbReference type="EMBL" id="PRY17741.1"/>
    </source>
</evidence>
<keyword evidence="3" id="KW-0460">Magnesium</keyword>
<organism evidence="5 6">
    <name type="scientific">Pseudosporangium ferrugineum</name>
    <dbReference type="NCBI Taxonomy" id="439699"/>
    <lineage>
        <taxon>Bacteria</taxon>
        <taxon>Bacillati</taxon>
        <taxon>Actinomycetota</taxon>
        <taxon>Actinomycetes</taxon>
        <taxon>Micromonosporales</taxon>
        <taxon>Micromonosporaceae</taxon>
        <taxon>Pseudosporangium</taxon>
    </lineage>
</organism>
<dbReference type="InterPro" id="IPR013342">
    <property type="entry name" value="Mandelate_racemase_C"/>
</dbReference>
<dbReference type="InterPro" id="IPR029065">
    <property type="entry name" value="Enolase_C-like"/>
</dbReference>